<protein>
    <submittedName>
        <fullName evidence="2">Uncharacterized protein</fullName>
    </submittedName>
</protein>
<name>A0ABP9J8J2_9MICO</name>
<dbReference type="EMBL" id="BAABIW010000009">
    <property type="protein sequence ID" value="GAA5022866.1"/>
    <property type="molecule type" value="Genomic_DNA"/>
</dbReference>
<dbReference type="Proteomes" id="UP001500427">
    <property type="component" value="Unassembled WGS sequence"/>
</dbReference>
<sequence length="527" mass="55786">MAENSPDLTAAVVSVDADGLVRRAVQDRAEATVTRPGPLLVDGCAPATSTGSGPEPTGPDGAVTTRSLFDGDVVHRRRVERVGVDGSAGQTRLDVLDTVSADSVHAYELLWPLDAAVTPVLHGHGFELYLDGVKLLDAAISSDLPLRVELADGDAGARPMIRVAFRGDRAQVRTNVRLEDFHYRDRGLASPEAGWRRTSGGVGLNYHRVDATDAAGATRLAVVFTAVHQLGDFTYNYKATVDQLGCNALYILDDFGDQGAYYLQDHGDRGIFDAVQELISATCADLGLTAQHVVTVGSSKGGTAALIHGLAGGVGEVFVGAPQTRIGSFVATPHPNILRLMTGGEGSDDVAELDRALYDIAGEALARDTGVATTKVSVVVGDADHHYRGHVLPFVEHLRSLGGEPTLLVVPGLTHADIGATYRECLKTYLGSLLAGGSAAPDAVDEPDVVAIARDRTVSAVVVRGDWPEYAGRLFRGSELVAKLPYAPGRTLSWRDLAPGRYRVRVFARGGGKDQSSARTTDWVTVR</sequence>
<feature type="region of interest" description="Disordered" evidence="1">
    <location>
        <begin position="36"/>
        <end position="63"/>
    </location>
</feature>
<evidence type="ECO:0000256" key="1">
    <source>
        <dbReference type="SAM" id="MobiDB-lite"/>
    </source>
</evidence>
<accession>A0ABP9J8J2</accession>
<evidence type="ECO:0000313" key="3">
    <source>
        <dbReference type="Proteomes" id="UP001500427"/>
    </source>
</evidence>
<dbReference type="RefSeq" id="WP_345506692.1">
    <property type="nucleotide sequence ID" value="NZ_BAABIW010000009.1"/>
</dbReference>
<keyword evidence="3" id="KW-1185">Reference proteome</keyword>
<comment type="caution">
    <text evidence="2">The sequence shown here is derived from an EMBL/GenBank/DDBJ whole genome shotgun (WGS) entry which is preliminary data.</text>
</comment>
<reference evidence="3" key="1">
    <citation type="journal article" date="2019" name="Int. J. Syst. Evol. Microbiol.">
        <title>The Global Catalogue of Microorganisms (GCM) 10K type strain sequencing project: providing services to taxonomists for standard genome sequencing and annotation.</title>
        <authorList>
            <consortium name="The Broad Institute Genomics Platform"/>
            <consortium name="The Broad Institute Genome Sequencing Center for Infectious Disease"/>
            <person name="Wu L."/>
            <person name="Ma J."/>
        </authorList>
    </citation>
    <scope>NUCLEOTIDE SEQUENCE [LARGE SCALE GENOMIC DNA]</scope>
    <source>
        <strain evidence="3">JCM 17687</strain>
    </source>
</reference>
<dbReference type="SUPFAM" id="SSF53474">
    <property type="entry name" value="alpha/beta-Hydrolases"/>
    <property type="match status" value="1"/>
</dbReference>
<evidence type="ECO:0000313" key="2">
    <source>
        <dbReference type="EMBL" id="GAA5022866.1"/>
    </source>
</evidence>
<dbReference type="Gene3D" id="3.40.50.1820">
    <property type="entry name" value="alpha/beta hydrolase"/>
    <property type="match status" value="1"/>
</dbReference>
<proteinExistence type="predicted"/>
<gene>
    <name evidence="2" type="ORF">GCM10023258_13540</name>
</gene>
<organism evidence="2 3">
    <name type="scientific">Terrabacter aeriphilus</name>
    <dbReference type="NCBI Taxonomy" id="515662"/>
    <lineage>
        <taxon>Bacteria</taxon>
        <taxon>Bacillati</taxon>
        <taxon>Actinomycetota</taxon>
        <taxon>Actinomycetes</taxon>
        <taxon>Micrococcales</taxon>
        <taxon>Intrasporangiaceae</taxon>
        <taxon>Terrabacter</taxon>
    </lineage>
</organism>
<dbReference type="InterPro" id="IPR029058">
    <property type="entry name" value="AB_hydrolase_fold"/>
</dbReference>